<feature type="compositionally biased region" description="Low complexity" evidence="5">
    <location>
        <begin position="16"/>
        <end position="32"/>
    </location>
</feature>
<comment type="subcellular location">
    <subcellularLocation>
        <location evidence="1">Nucleus</location>
    </subcellularLocation>
</comment>
<comment type="caution">
    <text evidence="7">The sequence shown here is derived from an EMBL/GenBank/DDBJ whole genome shotgun (WGS) entry which is preliminary data.</text>
</comment>
<evidence type="ECO:0000256" key="5">
    <source>
        <dbReference type="SAM" id="MobiDB-lite"/>
    </source>
</evidence>
<keyword evidence="4" id="KW-0539">Nucleus</keyword>
<dbReference type="AlphaFoldDB" id="A0A367KJV0"/>
<keyword evidence="2" id="KW-0805">Transcription regulation</keyword>
<dbReference type="Proteomes" id="UP000253551">
    <property type="component" value="Unassembled WGS sequence"/>
</dbReference>
<evidence type="ECO:0000259" key="6">
    <source>
        <dbReference type="PROSITE" id="PS50888"/>
    </source>
</evidence>
<dbReference type="Gene3D" id="4.10.280.10">
    <property type="entry name" value="Helix-loop-helix DNA-binding domain"/>
    <property type="match status" value="1"/>
</dbReference>
<dbReference type="PROSITE" id="PS50888">
    <property type="entry name" value="BHLH"/>
    <property type="match status" value="1"/>
</dbReference>
<keyword evidence="8" id="KW-1185">Reference proteome</keyword>
<proteinExistence type="predicted"/>
<evidence type="ECO:0000256" key="2">
    <source>
        <dbReference type="ARBA" id="ARBA00023015"/>
    </source>
</evidence>
<protein>
    <recommendedName>
        <fullName evidence="6">BHLH domain-containing protein</fullName>
    </recommendedName>
</protein>
<dbReference type="CDD" id="cd00083">
    <property type="entry name" value="bHLH_SF"/>
    <property type="match status" value="1"/>
</dbReference>
<dbReference type="PANTHER" id="PTHR46117">
    <property type="entry name" value="FI24210P1"/>
    <property type="match status" value="1"/>
</dbReference>
<keyword evidence="3" id="KW-0804">Transcription</keyword>
<dbReference type="GO" id="GO:0005634">
    <property type="term" value="C:nucleus"/>
    <property type="evidence" value="ECO:0007669"/>
    <property type="project" value="UniProtKB-SubCell"/>
</dbReference>
<dbReference type="PANTHER" id="PTHR46117:SF3">
    <property type="entry name" value="FI24210P1"/>
    <property type="match status" value="1"/>
</dbReference>
<dbReference type="OrthoDB" id="690068at2759"/>
<gene>
    <name evidence="7" type="ORF">CU098_010134</name>
</gene>
<dbReference type="EMBL" id="PJQM01001378">
    <property type="protein sequence ID" value="RCI02476.1"/>
    <property type="molecule type" value="Genomic_DNA"/>
</dbReference>
<dbReference type="InterPro" id="IPR051732">
    <property type="entry name" value="USF"/>
</dbReference>
<name>A0A367KJV0_RHIST</name>
<dbReference type="InterPro" id="IPR011598">
    <property type="entry name" value="bHLH_dom"/>
</dbReference>
<evidence type="ECO:0000256" key="4">
    <source>
        <dbReference type="ARBA" id="ARBA00023242"/>
    </source>
</evidence>
<dbReference type="InterPro" id="IPR036638">
    <property type="entry name" value="HLH_DNA-bd_sf"/>
</dbReference>
<evidence type="ECO:0000313" key="8">
    <source>
        <dbReference type="Proteomes" id="UP000253551"/>
    </source>
</evidence>
<dbReference type="GO" id="GO:0000981">
    <property type="term" value="F:DNA-binding transcription factor activity, RNA polymerase II-specific"/>
    <property type="evidence" value="ECO:0007669"/>
    <property type="project" value="TreeGrafter"/>
</dbReference>
<feature type="domain" description="BHLH" evidence="6">
    <location>
        <begin position="77"/>
        <end position="129"/>
    </location>
</feature>
<feature type="region of interest" description="Disordered" evidence="5">
    <location>
        <begin position="1"/>
        <end position="32"/>
    </location>
</feature>
<evidence type="ECO:0000256" key="3">
    <source>
        <dbReference type="ARBA" id="ARBA00023163"/>
    </source>
</evidence>
<evidence type="ECO:0000256" key="1">
    <source>
        <dbReference type="ARBA" id="ARBA00004123"/>
    </source>
</evidence>
<sequence>MAPLKKRKGSTQTLLPYPQLVPSSSSSSSSSYYPVYPPAYYVPVHPVSLSPTSNIQPILPKSPTCLVPSTADQREQARKLSHSAIERRRREKINDKILQLKELIPSCADRDHLHKMTVLQSAIEYIDYLKNIVKQHELMTIQSKDNQQDKDQNMNLENMLC</sequence>
<organism evidence="7 8">
    <name type="scientific">Rhizopus stolonifer</name>
    <name type="common">Rhizopus nigricans</name>
    <dbReference type="NCBI Taxonomy" id="4846"/>
    <lineage>
        <taxon>Eukaryota</taxon>
        <taxon>Fungi</taxon>
        <taxon>Fungi incertae sedis</taxon>
        <taxon>Mucoromycota</taxon>
        <taxon>Mucoromycotina</taxon>
        <taxon>Mucoromycetes</taxon>
        <taxon>Mucorales</taxon>
        <taxon>Mucorineae</taxon>
        <taxon>Rhizopodaceae</taxon>
        <taxon>Rhizopus</taxon>
    </lineage>
</organism>
<evidence type="ECO:0000313" key="7">
    <source>
        <dbReference type="EMBL" id="RCI02476.1"/>
    </source>
</evidence>
<accession>A0A367KJV0</accession>
<dbReference type="GO" id="GO:0000978">
    <property type="term" value="F:RNA polymerase II cis-regulatory region sequence-specific DNA binding"/>
    <property type="evidence" value="ECO:0007669"/>
    <property type="project" value="TreeGrafter"/>
</dbReference>
<dbReference type="STRING" id="4846.A0A367KJV0"/>
<dbReference type="GO" id="GO:0046983">
    <property type="term" value="F:protein dimerization activity"/>
    <property type="evidence" value="ECO:0007669"/>
    <property type="project" value="InterPro"/>
</dbReference>
<reference evidence="7 8" key="1">
    <citation type="journal article" date="2018" name="G3 (Bethesda)">
        <title>Phylogenetic and Phylogenomic Definition of Rhizopus Species.</title>
        <authorList>
            <person name="Gryganskyi A.P."/>
            <person name="Golan J."/>
            <person name="Dolatabadi S."/>
            <person name="Mondo S."/>
            <person name="Robb S."/>
            <person name="Idnurm A."/>
            <person name="Muszewska A."/>
            <person name="Steczkiewicz K."/>
            <person name="Masonjones S."/>
            <person name="Liao H.L."/>
            <person name="Gajdeczka M.T."/>
            <person name="Anike F."/>
            <person name="Vuek A."/>
            <person name="Anishchenko I.M."/>
            <person name="Voigt K."/>
            <person name="de Hoog G.S."/>
            <person name="Smith M.E."/>
            <person name="Heitman J."/>
            <person name="Vilgalys R."/>
            <person name="Stajich J.E."/>
        </authorList>
    </citation>
    <scope>NUCLEOTIDE SEQUENCE [LARGE SCALE GENOMIC DNA]</scope>
    <source>
        <strain evidence="7 8">LSU 92-RS-03</strain>
    </source>
</reference>
<dbReference type="Pfam" id="PF00010">
    <property type="entry name" value="HLH"/>
    <property type="match status" value="1"/>
</dbReference>
<dbReference type="SUPFAM" id="SSF47459">
    <property type="entry name" value="HLH, helix-loop-helix DNA-binding domain"/>
    <property type="match status" value="1"/>
</dbReference>
<dbReference type="SMART" id="SM00353">
    <property type="entry name" value="HLH"/>
    <property type="match status" value="1"/>
</dbReference>